<feature type="transmembrane region" description="Helical" evidence="5">
    <location>
        <begin position="97"/>
        <end position="115"/>
    </location>
</feature>
<gene>
    <name evidence="7" type="ORF">GGD89_001007</name>
</gene>
<protein>
    <submittedName>
        <fullName evidence="7">Putative membrane protein</fullName>
    </submittedName>
</protein>
<dbReference type="Pfam" id="PF07298">
    <property type="entry name" value="NnrU"/>
    <property type="match status" value="1"/>
</dbReference>
<feature type="transmembrane region" description="Helical" evidence="5">
    <location>
        <begin position="121"/>
        <end position="138"/>
    </location>
</feature>
<dbReference type="GO" id="GO:0016020">
    <property type="term" value="C:membrane"/>
    <property type="evidence" value="ECO:0007669"/>
    <property type="project" value="UniProtKB-SubCell"/>
</dbReference>
<organism evidence="7 8">
    <name type="scientific">Roseospira visakhapatnamensis</name>
    <dbReference type="NCBI Taxonomy" id="390880"/>
    <lineage>
        <taxon>Bacteria</taxon>
        <taxon>Pseudomonadati</taxon>
        <taxon>Pseudomonadota</taxon>
        <taxon>Alphaproteobacteria</taxon>
        <taxon>Rhodospirillales</taxon>
        <taxon>Rhodospirillaceae</taxon>
        <taxon>Roseospira</taxon>
    </lineage>
</organism>
<dbReference type="AlphaFoldDB" id="A0A7W6RBD9"/>
<dbReference type="RefSeq" id="WP_184043006.1">
    <property type="nucleotide sequence ID" value="NZ_JACIGK010000005.1"/>
</dbReference>
<dbReference type="Proteomes" id="UP000554286">
    <property type="component" value="Unassembled WGS sequence"/>
</dbReference>
<reference evidence="7 8" key="1">
    <citation type="submission" date="2020-08" db="EMBL/GenBank/DDBJ databases">
        <title>Genome sequencing of Purple Non-Sulfur Bacteria from various extreme environments.</title>
        <authorList>
            <person name="Mayer M."/>
        </authorList>
    </citation>
    <scope>NUCLEOTIDE SEQUENCE [LARGE SCALE GENOMIC DNA]</scope>
    <source>
        <strain evidence="7 8">JA131</strain>
    </source>
</reference>
<feature type="transmembrane region" description="Helical" evidence="5">
    <location>
        <begin position="68"/>
        <end position="90"/>
    </location>
</feature>
<keyword evidence="4 5" id="KW-0472">Membrane</keyword>
<dbReference type="EMBL" id="JACIGK010000005">
    <property type="protein sequence ID" value="MBB4265389.1"/>
    <property type="molecule type" value="Genomic_DNA"/>
</dbReference>
<evidence type="ECO:0000256" key="3">
    <source>
        <dbReference type="ARBA" id="ARBA00022989"/>
    </source>
</evidence>
<evidence type="ECO:0000256" key="2">
    <source>
        <dbReference type="ARBA" id="ARBA00022692"/>
    </source>
</evidence>
<comment type="subcellular location">
    <subcellularLocation>
        <location evidence="1">Membrane</location>
        <topology evidence="1">Multi-pass membrane protein</topology>
    </subcellularLocation>
</comment>
<evidence type="ECO:0000256" key="1">
    <source>
        <dbReference type="ARBA" id="ARBA00004141"/>
    </source>
</evidence>
<feature type="domain" description="NnrU" evidence="6">
    <location>
        <begin position="4"/>
        <end position="182"/>
    </location>
</feature>
<evidence type="ECO:0000313" key="7">
    <source>
        <dbReference type="EMBL" id="MBB4265389.1"/>
    </source>
</evidence>
<keyword evidence="2 5" id="KW-0812">Transmembrane</keyword>
<evidence type="ECO:0000256" key="4">
    <source>
        <dbReference type="ARBA" id="ARBA00023136"/>
    </source>
</evidence>
<feature type="transmembrane region" description="Helical" evidence="5">
    <location>
        <begin position="159"/>
        <end position="188"/>
    </location>
</feature>
<feature type="transmembrane region" description="Helical" evidence="5">
    <location>
        <begin position="34"/>
        <end position="56"/>
    </location>
</feature>
<feature type="transmembrane region" description="Helical" evidence="5">
    <location>
        <begin position="6"/>
        <end position="22"/>
    </location>
</feature>
<keyword evidence="3 5" id="KW-1133">Transmembrane helix</keyword>
<evidence type="ECO:0000313" key="8">
    <source>
        <dbReference type="Proteomes" id="UP000554286"/>
    </source>
</evidence>
<name>A0A7W6RBD9_9PROT</name>
<accession>A0A7W6RBD9</accession>
<sequence>MGFLALGIVLFFLAHGLPMMSIQRDRLVARLGAGPYKMLFSLVSLAGLGLMIYGMATGPFLPGYAHPAWGQYATLALMPLAFILLVAAYVPSNIKRWTVHPMTLGILVWAGAHLLSNGDRMSAMLFGSFTIYALVNLLSQVARPQPARVAPQPWSRDALVVAIGLVLMLIMTGAHHILFGVSALPWLFGAEPALPSLSQ</sequence>
<comment type="caution">
    <text evidence="7">The sequence shown here is derived from an EMBL/GenBank/DDBJ whole genome shotgun (WGS) entry which is preliminary data.</text>
</comment>
<evidence type="ECO:0000259" key="6">
    <source>
        <dbReference type="Pfam" id="PF07298"/>
    </source>
</evidence>
<dbReference type="InterPro" id="IPR009915">
    <property type="entry name" value="NnrU_dom"/>
</dbReference>
<proteinExistence type="predicted"/>
<evidence type="ECO:0000256" key="5">
    <source>
        <dbReference type="SAM" id="Phobius"/>
    </source>
</evidence>
<keyword evidence="8" id="KW-1185">Reference proteome</keyword>